<evidence type="ECO:0000313" key="1">
    <source>
        <dbReference type="EMBL" id="SVA35151.1"/>
    </source>
</evidence>
<reference evidence="1" key="1">
    <citation type="submission" date="2018-05" db="EMBL/GenBank/DDBJ databases">
        <authorList>
            <person name="Lanie J.A."/>
            <person name="Ng W.-L."/>
            <person name="Kazmierczak K.M."/>
            <person name="Andrzejewski T.M."/>
            <person name="Davidsen T.M."/>
            <person name="Wayne K.J."/>
            <person name="Tettelin H."/>
            <person name="Glass J.I."/>
            <person name="Rusch D."/>
            <person name="Podicherti R."/>
            <person name="Tsui H.-C.T."/>
            <person name="Winkler M.E."/>
        </authorList>
    </citation>
    <scope>NUCLEOTIDE SEQUENCE</scope>
</reference>
<dbReference type="EMBL" id="UINC01007802">
    <property type="protein sequence ID" value="SVA35151.1"/>
    <property type="molecule type" value="Genomic_DNA"/>
</dbReference>
<dbReference type="CDD" id="cd02440">
    <property type="entry name" value="AdoMet_MTases"/>
    <property type="match status" value="1"/>
</dbReference>
<evidence type="ECO:0008006" key="2">
    <source>
        <dbReference type="Google" id="ProtNLM"/>
    </source>
</evidence>
<dbReference type="InterPro" id="IPR029063">
    <property type="entry name" value="SAM-dependent_MTases_sf"/>
</dbReference>
<protein>
    <recommendedName>
        <fullName evidence="2">Methyltransferase type 11 domain-containing protein</fullName>
    </recommendedName>
</protein>
<sequence>SVLDASAGGGYYTELLSAAVGPDGTVYMQNNQASAQRNDVAIGARLAGGRLANVERTDRGLAELGMDGQIDVAFAILTFHDQYNFQGREGAIGFLSAIHAALKPGGILALIDHAGMADQDNATLHRIEQSIAEELISQAGFIIEANSGLLSNSNDSHTLNIRDPSIRRQTDRFVIRARK</sequence>
<organism evidence="1">
    <name type="scientific">marine metagenome</name>
    <dbReference type="NCBI Taxonomy" id="408172"/>
    <lineage>
        <taxon>unclassified sequences</taxon>
        <taxon>metagenomes</taxon>
        <taxon>ecological metagenomes</taxon>
    </lineage>
</organism>
<name>A0A381V587_9ZZZZ</name>
<dbReference type="SUPFAM" id="SSF53335">
    <property type="entry name" value="S-adenosyl-L-methionine-dependent methyltransferases"/>
    <property type="match status" value="1"/>
</dbReference>
<proteinExistence type="predicted"/>
<dbReference type="Gene3D" id="3.40.50.150">
    <property type="entry name" value="Vaccinia Virus protein VP39"/>
    <property type="match status" value="1"/>
</dbReference>
<feature type="non-terminal residue" evidence="1">
    <location>
        <position position="1"/>
    </location>
</feature>
<gene>
    <name evidence="1" type="ORF">METZ01_LOCUS88005</name>
</gene>
<accession>A0A381V587</accession>
<dbReference type="AlphaFoldDB" id="A0A381V587"/>